<reference evidence="14" key="1">
    <citation type="submission" date="2016-10" db="EMBL/GenBank/DDBJ databases">
        <authorList>
            <person name="Varghese N."/>
            <person name="Submissions S."/>
        </authorList>
    </citation>
    <scope>NUCLEOTIDE SEQUENCE [LARGE SCALE GENOMIC DNA]</scope>
    <source>
        <strain evidence="14">DSM 14807</strain>
    </source>
</reference>
<comment type="subunit">
    <text evidence="2">Homotetramer.</text>
</comment>
<dbReference type="EC" id="2.3.1.9" evidence="3"/>
<gene>
    <name evidence="13" type="ORF">SAMN05660895_2002</name>
</gene>
<dbReference type="Pfam" id="PF02803">
    <property type="entry name" value="Thiolase_C"/>
    <property type="match status" value="1"/>
</dbReference>
<evidence type="ECO:0000313" key="14">
    <source>
        <dbReference type="Proteomes" id="UP000199537"/>
    </source>
</evidence>
<keyword evidence="8 10" id="KW-0012">Acyltransferase</keyword>
<evidence type="ECO:0000259" key="11">
    <source>
        <dbReference type="Pfam" id="PF00108"/>
    </source>
</evidence>
<dbReference type="NCBIfam" id="TIGR01930">
    <property type="entry name" value="AcCoA-C-Actrans"/>
    <property type="match status" value="1"/>
</dbReference>
<evidence type="ECO:0000256" key="4">
    <source>
        <dbReference type="ARBA" id="ARBA00022679"/>
    </source>
</evidence>
<evidence type="ECO:0000256" key="3">
    <source>
        <dbReference type="ARBA" id="ARBA00012705"/>
    </source>
</evidence>
<dbReference type="CDD" id="cd00751">
    <property type="entry name" value="thiolase"/>
    <property type="match status" value="1"/>
</dbReference>
<keyword evidence="7" id="KW-0630">Potassium</keyword>
<dbReference type="Gene3D" id="3.40.47.10">
    <property type="match status" value="1"/>
</dbReference>
<dbReference type="RefSeq" id="WP_092460179.1">
    <property type="nucleotide sequence ID" value="NZ_FPCJ01000001.1"/>
</dbReference>
<comment type="similarity">
    <text evidence="1 10">Belongs to the thiolase-like superfamily. Thiolase family.</text>
</comment>
<dbReference type="GO" id="GO:0003985">
    <property type="term" value="F:acetyl-CoA C-acetyltransferase activity"/>
    <property type="evidence" value="ECO:0007669"/>
    <property type="project" value="UniProtKB-EC"/>
</dbReference>
<feature type="domain" description="Thiolase C-terminal" evidence="12">
    <location>
        <begin position="271"/>
        <end position="391"/>
    </location>
</feature>
<dbReference type="InterPro" id="IPR016039">
    <property type="entry name" value="Thiolase-like"/>
</dbReference>
<accession>A0A1I7NIG1</accession>
<evidence type="ECO:0000256" key="10">
    <source>
        <dbReference type="RuleBase" id="RU003557"/>
    </source>
</evidence>
<dbReference type="EMBL" id="FPCJ01000001">
    <property type="protein sequence ID" value="SFV34454.1"/>
    <property type="molecule type" value="Genomic_DNA"/>
</dbReference>
<evidence type="ECO:0000256" key="2">
    <source>
        <dbReference type="ARBA" id="ARBA00011881"/>
    </source>
</evidence>
<keyword evidence="6" id="KW-0809">Transit peptide</keyword>
<keyword evidence="5" id="KW-0479">Metal-binding</keyword>
<keyword evidence="4 10" id="KW-0808">Transferase</keyword>
<evidence type="ECO:0000256" key="9">
    <source>
        <dbReference type="PIRSR" id="PIRSR000429-1"/>
    </source>
</evidence>
<dbReference type="SUPFAM" id="SSF53901">
    <property type="entry name" value="Thiolase-like"/>
    <property type="match status" value="2"/>
</dbReference>
<dbReference type="InterPro" id="IPR020615">
    <property type="entry name" value="Thiolase_acyl_enz_int_AS"/>
</dbReference>
<dbReference type="InterPro" id="IPR020617">
    <property type="entry name" value="Thiolase_C"/>
</dbReference>
<name>A0A1I7NIG1_9BACT</name>
<dbReference type="InterPro" id="IPR020613">
    <property type="entry name" value="Thiolase_CS"/>
</dbReference>
<dbReference type="STRING" id="1393122.SAMN05660895_2002"/>
<feature type="active site" description="Acyl-thioester intermediate" evidence="9">
    <location>
        <position position="90"/>
    </location>
</feature>
<feature type="active site" description="Proton acceptor" evidence="9">
    <location>
        <position position="379"/>
    </location>
</feature>
<dbReference type="PROSITE" id="PS00099">
    <property type="entry name" value="THIOLASE_3"/>
    <property type="match status" value="1"/>
</dbReference>
<keyword evidence="14" id="KW-1185">Reference proteome</keyword>
<dbReference type="Pfam" id="PF00108">
    <property type="entry name" value="Thiolase_N"/>
    <property type="match status" value="1"/>
</dbReference>
<evidence type="ECO:0000256" key="5">
    <source>
        <dbReference type="ARBA" id="ARBA00022723"/>
    </source>
</evidence>
<dbReference type="PANTHER" id="PTHR18919">
    <property type="entry name" value="ACETYL-COA C-ACYLTRANSFERASE"/>
    <property type="match status" value="1"/>
</dbReference>
<dbReference type="Proteomes" id="UP000199537">
    <property type="component" value="Unassembled WGS sequence"/>
</dbReference>
<protein>
    <recommendedName>
        <fullName evidence="3">acetyl-CoA C-acetyltransferase</fullName>
        <ecNumber evidence="3">2.3.1.9</ecNumber>
    </recommendedName>
</protein>
<dbReference type="PROSITE" id="PS00737">
    <property type="entry name" value="THIOLASE_2"/>
    <property type="match status" value="1"/>
</dbReference>
<evidence type="ECO:0000313" key="13">
    <source>
        <dbReference type="EMBL" id="SFV34454.1"/>
    </source>
</evidence>
<dbReference type="GO" id="GO:0006635">
    <property type="term" value="P:fatty acid beta-oxidation"/>
    <property type="evidence" value="ECO:0007669"/>
    <property type="project" value="TreeGrafter"/>
</dbReference>
<dbReference type="OrthoDB" id="9764892at2"/>
<evidence type="ECO:0000256" key="7">
    <source>
        <dbReference type="ARBA" id="ARBA00022958"/>
    </source>
</evidence>
<dbReference type="PIRSF" id="PIRSF000429">
    <property type="entry name" value="Ac-CoA_Ac_transf"/>
    <property type="match status" value="1"/>
</dbReference>
<dbReference type="GO" id="GO:0046872">
    <property type="term" value="F:metal ion binding"/>
    <property type="evidence" value="ECO:0007669"/>
    <property type="project" value="UniProtKB-KW"/>
</dbReference>
<dbReference type="PANTHER" id="PTHR18919:SF156">
    <property type="entry name" value="ACETYL-COA ACETYLTRANSFERASE, MITOCHONDRIAL"/>
    <property type="match status" value="1"/>
</dbReference>
<dbReference type="InterPro" id="IPR002155">
    <property type="entry name" value="Thiolase"/>
</dbReference>
<evidence type="ECO:0000256" key="6">
    <source>
        <dbReference type="ARBA" id="ARBA00022946"/>
    </source>
</evidence>
<evidence type="ECO:0000256" key="1">
    <source>
        <dbReference type="ARBA" id="ARBA00010982"/>
    </source>
</evidence>
<dbReference type="InterPro" id="IPR020610">
    <property type="entry name" value="Thiolase_AS"/>
</dbReference>
<dbReference type="PROSITE" id="PS00098">
    <property type="entry name" value="THIOLASE_1"/>
    <property type="match status" value="1"/>
</dbReference>
<dbReference type="AlphaFoldDB" id="A0A1I7NIG1"/>
<feature type="active site" description="Proton acceptor" evidence="9">
    <location>
        <position position="349"/>
    </location>
</feature>
<evidence type="ECO:0000256" key="8">
    <source>
        <dbReference type="ARBA" id="ARBA00023315"/>
    </source>
</evidence>
<feature type="domain" description="Thiolase N-terminal" evidence="11">
    <location>
        <begin position="6"/>
        <end position="263"/>
    </location>
</feature>
<proteinExistence type="inferred from homology"/>
<sequence>MPAQDVFIVGAARTPIGSFQGALSSVPATELGAIAIREALKRAQVAPEQIQEVFMGSVLQAALGQAPATQASLKAGIPDSVPATLVNKVCASGMKAIMLGSLSIASNDEHFIVAGGMENMSQTPYYLTKARSGYRLGHGELIDGMILDGLWDPYHQYHMGNAAELCARTYHLTREQQDAYARQSYERVAQAYANGWMQSQLVAVEVQEGKNMRTVQEDEEFRRANFEKMPLLKPAFEEGGTITAANASKINDGAAAVVLASEEAVKKSNLRPLARIVSFADAAQAPEWFTTTPIKAMDKALQKAGLKIQDMDFVEINEAFSCVAMVNAQQMGIPEEKLNVWGGAVALGHPLGCSGARIVVTLLHILQHHKARYGLAGICNGGGGASAMIIENLLR</sequence>
<organism evidence="13 14">
    <name type="scientific">Thermoflavifilum thermophilum</name>
    <dbReference type="NCBI Taxonomy" id="1393122"/>
    <lineage>
        <taxon>Bacteria</taxon>
        <taxon>Pseudomonadati</taxon>
        <taxon>Bacteroidota</taxon>
        <taxon>Chitinophagia</taxon>
        <taxon>Chitinophagales</taxon>
        <taxon>Chitinophagaceae</taxon>
        <taxon>Thermoflavifilum</taxon>
    </lineage>
</organism>
<dbReference type="FunFam" id="3.40.47.10:FF:000007">
    <property type="entry name" value="acetyl-CoA acetyltransferase, mitochondrial"/>
    <property type="match status" value="1"/>
</dbReference>
<evidence type="ECO:0000259" key="12">
    <source>
        <dbReference type="Pfam" id="PF02803"/>
    </source>
</evidence>
<dbReference type="InterPro" id="IPR020616">
    <property type="entry name" value="Thiolase_N"/>
</dbReference>